<dbReference type="GO" id="GO:0005524">
    <property type="term" value="F:ATP binding"/>
    <property type="evidence" value="ECO:0007669"/>
    <property type="project" value="UniProtKB-KW"/>
</dbReference>
<sequence length="253" mass="28310">MHTGLLSACSLWLPRLRAFTLQCAASAEKVPPNRNFLLRLWSHPPQATFYFRFRRGGGLRSKMAAAAGSRVFGLLGRSRLQLSRCMSSGAHGEEGSARMWKALTYFVALPGVGVSMLNVFLKSHHGEEERPEFVAYPHLRIRSKGSGRVTGELIQHLERLSLVDFGSQEAVARLEKAIAFADRLRAVNTDGVEPMESVLEDRCLYLRSDNVVEGSCAEELLQNSHRVVEEYFVAPPGNISWSKLDEKQPFSHR</sequence>
<dbReference type="AlphaFoldDB" id="A0A4W2CA60"/>
<dbReference type="GO" id="GO:0006450">
    <property type="term" value="P:regulation of translational fidelity"/>
    <property type="evidence" value="ECO:0007669"/>
    <property type="project" value="InterPro"/>
</dbReference>
<evidence type="ECO:0000256" key="1">
    <source>
        <dbReference type="HAMAP-Rule" id="MF_03149"/>
    </source>
</evidence>
<comment type="catalytic activity">
    <reaction evidence="1">
        <text>L-glutamyl-tRNA(Gln) + L-glutamine + ATP + H2O = L-glutaminyl-tRNA(Gln) + L-glutamate + ADP + phosphate + H(+)</text>
        <dbReference type="Rhea" id="RHEA:17521"/>
        <dbReference type="Rhea" id="RHEA-COMP:9681"/>
        <dbReference type="Rhea" id="RHEA-COMP:9684"/>
        <dbReference type="ChEBI" id="CHEBI:15377"/>
        <dbReference type="ChEBI" id="CHEBI:15378"/>
        <dbReference type="ChEBI" id="CHEBI:29985"/>
        <dbReference type="ChEBI" id="CHEBI:30616"/>
        <dbReference type="ChEBI" id="CHEBI:43474"/>
        <dbReference type="ChEBI" id="CHEBI:58359"/>
        <dbReference type="ChEBI" id="CHEBI:78520"/>
        <dbReference type="ChEBI" id="CHEBI:78521"/>
        <dbReference type="ChEBI" id="CHEBI:456216"/>
    </reaction>
</comment>
<dbReference type="InterPro" id="IPR036113">
    <property type="entry name" value="Asp/Glu-ADT_sf_sub_c"/>
</dbReference>
<feature type="chain" id="PRO_5021292040" description="Glutamyl-tRNA(Gln) amidotransferase subunit C, mitochondrial" evidence="2">
    <location>
        <begin position="19"/>
        <end position="253"/>
    </location>
</feature>
<dbReference type="InterPro" id="IPR036418">
    <property type="entry name" value="Cyt_c_oxidase_su6a_sf"/>
</dbReference>
<evidence type="ECO:0000256" key="2">
    <source>
        <dbReference type="SAM" id="SignalP"/>
    </source>
</evidence>
<dbReference type="STRING" id="30522.A0A4W2CA60"/>
<dbReference type="GO" id="GO:0030956">
    <property type="term" value="C:glutamyl-tRNA(Gln) amidotransferase complex"/>
    <property type="evidence" value="ECO:0007669"/>
    <property type="project" value="UniProtKB-UniRule"/>
</dbReference>
<dbReference type="GO" id="GO:0050567">
    <property type="term" value="F:glutaminyl-tRNA synthase (glutamine-hydrolyzing) activity"/>
    <property type="evidence" value="ECO:0007669"/>
    <property type="project" value="UniProtKB-UniRule"/>
</dbReference>
<dbReference type="SUPFAM" id="SSF81411">
    <property type="entry name" value="Mitochondrial cytochrome c oxidase subunit VIa"/>
    <property type="match status" value="1"/>
</dbReference>
<dbReference type="PANTHER" id="PTHR15004:SF0">
    <property type="entry name" value="GLUTAMYL-TRNA(GLN) AMIDOTRANSFERASE SUBUNIT C, MITOCHONDRIAL"/>
    <property type="match status" value="1"/>
</dbReference>
<reference evidence="3" key="3">
    <citation type="submission" date="2025-09" db="UniProtKB">
        <authorList>
            <consortium name="Ensembl"/>
        </authorList>
    </citation>
    <scope>IDENTIFICATION</scope>
</reference>
<dbReference type="GO" id="GO:0005739">
    <property type="term" value="C:mitochondrion"/>
    <property type="evidence" value="ECO:0007669"/>
    <property type="project" value="UniProtKB-SubCell"/>
</dbReference>
<keyword evidence="4" id="KW-1185">Reference proteome</keyword>
<keyword evidence="1" id="KW-0067">ATP-binding</keyword>
<evidence type="ECO:0000313" key="4">
    <source>
        <dbReference type="Proteomes" id="UP000314981"/>
    </source>
</evidence>
<comment type="subcellular location">
    <subcellularLocation>
        <location evidence="1">Mitochondrion</location>
    </subcellularLocation>
</comment>
<protein>
    <recommendedName>
        <fullName evidence="1">Glutamyl-tRNA(Gln) amidotransferase subunit C, mitochondrial</fullName>
        <shortName evidence="1">Glu-AdT subunit C</shortName>
        <ecNumber evidence="1">6.3.5.-</ecNumber>
    </recommendedName>
</protein>
<keyword evidence="1" id="KW-0547">Nucleotide-binding</keyword>
<dbReference type="EC" id="6.3.5.-" evidence="1"/>
<dbReference type="Ensembl" id="ENSBIXT00000016177.1">
    <property type="protein sequence ID" value="ENSBIXP00000008482.1"/>
    <property type="gene ID" value="ENSBIXG00000014322.1"/>
</dbReference>
<dbReference type="Proteomes" id="UP000314981">
    <property type="component" value="Chromosome 17"/>
</dbReference>
<comment type="function">
    <text evidence="1">Allows the formation of correctly charged Gln-tRNA(Gln) through the transamidation of misacylated Glu-tRNA(Gln) in the mitochondria. The reaction takes place in the presence of glutamine and ATP through an activated gamma-phospho-Glu-tRNA(Gln).</text>
</comment>
<name>A0A4W2CA60_BOBOX</name>
<reference evidence="3 4" key="1">
    <citation type="submission" date="2018-11" db="EMBL/GenBank/DDBJ databases">
        <title>Haplotype-resolved cattle genomes.</title>
        <authorList>
            <person name="Low W.Y."/>
            <person name="Tearle R."/>
            <person name="Bickhart D.M."/>
            <person name="Rosen B.D."/>
            <person name="Koren S."/>
            <person name="Rhie A."/>
            <person name="Hiendleder S."/>
            <person name="Phillippy A.M."/>
            <person name="Smith T.P.L."/>
            <person name="Williams J.L."/>
        </authorList>
    </citation>
    <scope>NUCLEOTIDE SEQUENCE [LARGE SCALE GENOMIC DNA]</scope>
</reference>
<accession>A0A4W2CA60</accession>
<keyword evidence="1" id="KW-0436">Ligase</keyword>
<feature type="signal peptide" evidence="2">
    <location>
        <begin position="1"/>
        <end position="18"/>
    </location>
</feature>
<keyword evidence="1" id="KW-0496">Mitochondrion</keyword>
<dbReference type="PANTHER" id="PTHR15004">
    <property type="entry name" value="GLUTAMYL-TRNA(GLN) AMIDOTRANSFERASE SUBUNIT C, MITOCHONDRIAL"/>
    <property type="match status" value="1"/>
</dbReference>
<keyword evidence="1" id="KW-0648">Protein biosynthesis</keyword>
<organism evidence="3 4">
    <name type="scientific">Bos indicus x Bos taurus</name>
    <name type="common">Hybrid cattle</name>
    <dbReference type="NCBI Taxonomy" id="30522"/>
    <lineage>
        <taxon>Eukaryota</taxon>
        <taxon>Metazoa</taxon>
        <taxon>Chordata</taxon>
        <taxon>Craniata</taxon>
        <taxon>Vertebrata</taxon>
        <taxon>Euteleostomi</taxon>
        <taxon>Mammalia</taxon>
        <taxon>Eutheria</taxon>
        <taxon>Laurasiatheria</taxon>
        <taxon>Artiodactyla</taxon>
        <taxon>Ruminantia</taxon>
        <taxon>Pecora</taxon>
        <taxon>Bovidae</taxon>
        <taxon>Bovinae</taxon>
        <taxon>Bos</taxon>
    </lineage>
</organism>
<comment type="similarity">
    <text evidence="1">Belongs to the GatC family.</text>
</comment>
<dbReference type="SUPFAM" id="SSF141000">
    <property type="entry name" value="Glu-tRNAGln amidotransferase C subunit"/>
    <property type="match status" value="1"/>
</dbReference>
<dbReference type="InterPro" id="IPR003837">
    <property type="entry name" value="GatC"/>
</dbReference>
<evidence type="ECO:0000313" key="3">
    <source>
        <dbReference type="Ensembl" id="ENSBIXP00000008482.1"/>
    </source>
</evidence>
<dbReference type="GO" id="GO:0032543">
    <property type="term" value="P:mitochondrial translation"/>
    <property type="evidence" value="ECO:0007669"/>
    <property type="project" value="UniProtKB-UniRule"/>
</dbReference>
<dbReference type="Pfam" id="PF02686">
    <property type="entry name" value="GatC"/>
    <property type="match status" value="1"/>
</dbReference>
<proteinExistence type="inferred from homology"/>
<reference evidence="3" key="2">
    <citation type="submission" date="2025-08" db="UniProtKB">
        <authorList>
            <consortium name="Ensembl"/>
        </authorList>
    </citation>
    <scope>IDENTIFICATION</scope>
</reference>
<dbReference type="HAMAP" id="MF_00122">
    <property type="entry name" value="GatC"/>
    <property type="match status" value="1"/>
</dbReference>
<dbReference type="GO" id="GO:0070681">
    <property type="term" value="P:glutaminyl-tRNAGln biosynthesis via transamidation"/>
    <property type="evidence" value="ECO:0007669"/>
    <property type="project" value="UniProtKB-UniRule"/>
</dbReference>
<keyword evidence="2" id="KW-0732">Signal</keyword>
<dbReference type="Gene3D" id="4.10.95.10">
    <property type="entry name" value="Cytochrome c oxidase, subunit VIa"/>
    <property type="match status" value="1"/>
</dbReference>
<comment type="subunit">
    <text evidence="1">Subunit of the heterotrimeric GatCAB amidotransferase (AdT) complex, composed of A (QRSL1), B (GATB) and C (GATC) subunits.</text>
</comment>
<gene>
    <name evidence="1 3" type="primary">GATC</name>
</gene>